<accession>A0A2U1JFR1</accession>
<evidence type="ECO:0008006" key="4">
    <source>
        <dbReference type="Google" id="ProtNLM"/>
    </source>
</evidence>
<dbReference type="AlphaFoldDB" id="A0A2U1JFR1"/>
<evidence type="ECO:0000313" key="2">
    <source>
        <dbReference type="EMBL" id="PWA03865.1"/>
    </source>
</evidence>
<name>A0A2U1JFR1_9FLAO</name>
<dbReference type="GO" id="GO:0003677">
    <property type="term" value="F:DNA binding"/>
    <property type="evidence" value="ECO:0007669"/>
    <property type="project" value="InterPro"/>
</dbReference>
<proteinExistence type="predicted"/>
<keyword evidence="3" id="KW-1185">Reference proteome</keyword>
<sequence>MAFGLIRARNLSAADISSTDIHNARRYEAKEQYPLNVPLEKRNDNFIKAEYILENHEDYLGKKETTLAEAIEERLKINEVKGIKSNSNLAIEYVVGINDKKAWDNYNFDGFVSNTKQWLERRHGKDSVVAVYSHLDESNPHVHIIVVPIEKKTVKWKNTKGSGERTESRLNTRDYTGGREKLRGLQNDYFEHLTQRYDGGKKFGLELFRGTLVENQTKEYVEQTNHEIGELRTVLASLGDDIAKNIVQGQILEKQRILALKEVELKKEEDRRHSEKKNLWKLKGTRDNPDIFHGKTSAEEKSGEKKNRGHRPSR</sequence>
<protein>
    <recommendedName>
        <fullName evidence="4">Mobilization protein</fullName>
    </recommendedName>
</protein>
<dbReference type="InterPro" id="IPR001668">
    <property type="entry name" value="Mob_Pre"/>
</dbReference>
<evidence type="ECO:0000256" key="1">
    <source>
        <dbReference type="SAM" id="MobiDB-lite"/>
    </source>
</evidence>
<dbReference type="Gene3D" id="3.30.930.30">
    <property type="match status" value="1"/>
</dbReference>
<dbReference type="Pfam" id="PF01076">
    <property type="entry name" value="Mob_Pre"/>
    <property type="match status" value="1"/>
</dbReference>
<evidence type="ECO:0000313" key="3">
    <source>
        <dbReference type="Proteomes" id="UP000245449"/>
    </source>
</evidence>
<dbReference type="Proteomes" id="UP000245449">
    <property type="component" value="Unassembled WGS sequence"/>
</dbReference>
<feature type="region of interest" description="Disordered" evidence="1">
    <location>
        <begin position="268"/>
        <end position="314"/>
    </location>
</feature>
<dbReference type="RefSeq" id="WP_116725976.1">
    <property type="nucleotide sequence ID" value="NZ_QCZI01000035.1"/>
</dbReference>
<dbReference type="CDD" id="cd17242">
    <property type="entry name" value="MobM_relaxase"/>
    <property type="match status" value="1"/>
</dbReference>
<dbReference type="OrthoDB" id="8536512at2"/>
<dbReference type="GO" id="GO:0006310">
    <property type="term" value="P:DNA recombination"/>
    <property type="evidence" value="ECO:0007669"/>
    <property type="project" value="InterPro"/>
</dbReference>
<feature type="compositionally biased region" description="Basic and acidic residues" evidence="1">
    <location>
        <begin position="268"/>
        <end position="306"/>
    </location>
</feature>
<reference evidence="2 3" key="1">
    <citation type="submission" date="2018-04" db="EMBL/GenBank/DDBJ databases">
        <title>Flavobacterium sp. nov., isolated from glacier ice.</title>
        <authorList>
            <person name="Liu Q."/>
            <person name="Xin Y.-H."/>
        </authorList>
    </citation>
    <scope>NUCLEOTIDE SEQUENCE [LARGE SCALE GENOMIC DNA]</scope>
    <source>
        <strain evidence="2 3">RB1R5</strain>
    </source>
</reference>
<dbReference type="EMBL" id="QCZI01000035">
    <property type="protein sequence ID" value="PWA03865.1"/>
    <property type="molecule type" value="Genomic_DNA"/>
</dbReference>
<comment type="caution">
    <text evidence="2">The sequence shown here is derived from an EMBL/GenBank/DDBJ whole genome shotgun (WGS) entry which is preliminary data.</text>
</comment>
<gene>
    <name evidence="2" type="ORF">DB895_13985</name>
</gene>
<organism evidence="2 3">
    <name type="scientific">Flavobacterium psychrotolerans</name>
    <dbReference type="NCBI Taxonomy" id="2169410"/>
    <lineage>
        <taxon>Bacteria</taxon>
        <taxon>Pseudomonadati</taxon>
        <taxon>Bacteroidota</taxon>
        <taxon>Flavobacteriia</taxon>
        <taxon>Flavobacteriales</taxon>
        <taxon>Flavobacteriaceae</taxon>
        <taxon>Flavobacterium</taxon>
    </lineage>
</organism>